<feature type="region of interest" description="Disordered" evidence="4">
    <location>
        <begin position="611"/>
        <end position="717"/>
    </location>
</feature>
<feature type="region of interest" description="Disordered" evidence="4">
    <location>
        <begin position="747"/>
        <end position="777"/>
    </location>
</feature>
<dbReference type="PRINTS" id="PR00449">
    <property type="entry name" value="RASTRNSFRMNG"/>
</dbReference>
<dbReference type="InterPro" id="IPR027417">
    <property type="entry name" value="P-loop_NTPase"/>
</dbReference>
<feature type="region of interest" description="Disordered" evidence="4">
    <location>
        <begin position="1765"/>
        <end position="1896"/>
    </location>
</feature>
<feature type="compositionally biased region" description="Basic and acidic residues" evidence="4">
    <location>
        <begin position="2438"/>
        <end position="2461"/>
    </location>
</feature>
<feature type="compositionally biased region" description="Basic and acidic residues" evidence="4">
    <location>
        <begin position="947"/>
        <end position="971"/>
    </location>
</feature>
<feature type="compositionally biased region" description="Polar residues" evidence="4">
    <location>
        <begin position="1945"/>
        <end position="1958"/>
    </location>
</feature>
<feature type="compositionally biased region" description="Low complexity" evidence="4">
    <location>
        <begin position="2322"/>
        <end position="2332"/>
    </location>
</feature>
<feature type="compositionally biased region" description="Polar residues" evidence="4">
    <location>
        <begin position="3423"/>
        <end position="3434"/>
    </location>
</feature>
<feature type="region of interest" description="Disordered" evidence="4">
    <location>
        <begin position="435"/>
        <end position="466"/>
    </location>
</feature>
<feature type="region of interest" description="Disordered" evidence="4">
    <location>
        <begin position="2308"/>
        <end position="2332"/>
    </location>
</feature>
<feature type="compositionally biased region" description="Basic residues" evidence="4">
    <location>
        <begin position="2241"/>
        <end position="2253"/>
    </location>
</feature>
<feature type="compositionally biased region" description="Basic and acidic residues" evidence="4">
    <location>
        <begin position="231"/>
        <end position="240"/>
    </location>
</feature>
<feature type="compositionally biased region" description="Basic residues" evidence="4">
    <location>
        <begin position="1617"/>
        <end position="1629"/>
    </location>
</feature>
<feature type="compositionally biased region" description="Basic residues" evidence="4">
    <location>
        <begin position="3235"/>
        <end position="3247"/>
    </location>
</feature>
<feature type="region of interest" description="Disordered" evidence="4">
    <location>
        <begin position="794"/>
        <end position="843"/>
    </location>
</feature>
<feature type="region of interest" description="Disordered" evidence="4">
    <location>
        <begin position="3042"/>
        <end position="3100"/>
    </location>
</feature>
<feature type="compositionally biased region" description="Basic residues" evidence="4">
    <location>
        <begin position="435"/>
        <end position="447"/>
    </location>
</feature>
<dbReference type="CTD" id="401258"/>
<reference evidence="6" key="1">
    <citation type="submission" date="2025-08" db="UniProtKB">
        <authorList>
            <consortium name="RefSeq"/>
        </authorList>
    </citation>
    <scope>IDENTIFICATION</scope>
    <source>
        <strain evidence="6">Wakin</strain>
        <tissue evidence="6">Muscle</tissue>
    </source>
</reference>
<keyword evidence="1" id="KW-0547">Nucleotide-binding</keyword>
<feature type="region of interest" description="Disordered" evidence="4">
    <location>
        <begin position="2608"/>
        <end position="2649"/>
    </location>
</feature>
<feature type="compositionally biased region" description="Basic and acidic residues" evidence="4">
    <location>
        <begin position="2354"/>
        <end position="2377"/>
    </location>
</feature>
<feature type="region of interest" description="Disordered" evidence="4">
    <location>
        <begin position="2419"/>
        <end position="2584"/>
    </location>
</feature>
<feature type="compositionally biased region" description="Basic and acidic residues" evidence="4">
    <location>
        <begin position="1820"/>
        <end position="1830"/>
    </location>
</feature>
<feature type="region of interest" description="Disordered" evidence="4">
    <location>
        <begin position="2034"/>
        <end position="2076"/>
    </location>
</feature>
<feature type="compositionally biased region" description="Basic and acidic residues" evidence="4">
    <location>
        <begin position="493"/>
        <end position="515"/>
    </location>
</feature>
<feature type="compositionally biased region" description="Basic residues" evidence="4">
    <location>
        <begin position="1370"/>
        <end position="1383"/>
    </location>
</feature>
<accession>A0A6P6KDF5</accession>
<keyword evidence="5" id="KW-1185">Reference proteome</keyword>
<feature type="compositionally biased region" description="Basic and acidic residues" evidence="4">
    <location>
        <begin position="3072"/>
        <end position="3088"/>
    </location>
</feature>
<feature type="compositionally biased region" description="Basic residues" evidence="4">
    <location>
        <begin position="3570"/>
        <end position="3581"/>
    </location>
</feature>
<feature type="compositionally biased region" description="Basic residues" evidence="4">
    <location>
        <begin position="247"/>
        <end position="259"/>
    </location>
</feature>
<dbReference type="PANTHER" id="PTHR47977">
    <property type="entry name" value="RAS-RELATED PROTEIN RAB"/>
    <property type="match status" value="1"/>
</dbReference>
<feature type="region of interest" description="Disordered" evidence="4">
    <location>
        <begin position="1123"/>
        <end position="1149"/>
    </location>
</feature>
<feature type="region of interest" description="Disordered" evidence="4">
    <location>
        <begin position="1189"/>
        <end position="1209"/>
    </location>
</feature>
<feature type="region of interest" description="Disordered" evidence="4">
    <location>
        <begin position="2746"/>
        <end position="2765"/>
    </location>
</feature>
<feature type="compositionally biased region" description="Basic and acidic residues" evidence="4">
    <location>
        <begin position="699"/>
        <end position="709"/>
    </location>
</feature>
<feature type="compositionally biased region" description="Basic and acidic residues" evidence="4">
    <location>
        <begin position="1135"/>
        <end position="1145"/>
    </location>
</feature>
<feature type="region of interest" description="Disordered" evidence="4">
    <location>
        <begin position="227"/>
        <end position="271"/>
    </location>
</feature>
<feature type="compositionally biased region" description="Basic and acidic residues" evidence="4">
    <location>
        <begin position="1865"/>
        <end position="1887"/>
    </location>
</feature>
<feature type="compositionally biased region" description="Basic and acidic residues" evidence="4">
    <location>
        <begin position="2254"/>
        <end position="2264"/>
    </location>
</feature>
<feature type="compositionally biased region" description="Acidic residues" evidence="4">
    <location>
        <begin position="2917"/>
        <end position="2928"/>
    </location>
</feature>
<proteinExistence type="predicted"/>
<feature type="compositionally biased region" description="Polar residues" evidence="4">
    <location>
        <begin position="3384"/>
        <end position="3407"/>
    </location>
</feature>
<feature type="compositionally biased region" description="Polar residues" evidence="4">
    <location>
        <begin position="3158"/>
        <end position="3168"/>
    </location>
</feature>
<organism evidence="5 6">
    <name type="scientific">Carassius auratus</name>
    <name type="common">Goldfish</name>
    <dbReference type="NCBI Taxonomy" id="7957"/>
    <lineage>
        <taxon>Eukaryota</taxon>
        <taxon>Metazoa</taxon>
        <taxon>Chordata</taxon>
        <taxon>Craniata</taxon>
        <taxon>Vertebrata</taxon>
        <taxon>Euteleostomi</taxon>
        <taxon>Actinopterygii</taxon>
        <taxon>Neopterygii</taxon>
        <taxon>Teleostei</taxon>
        <taxon>Ostariophysi</taxon>
        <taxon>Cypriniformes</taxon>
        <taxon>Cyprinidae</taxon>
        <taxon>Cyprininae</taxon>
        <taxon>Carassius</taxon>
    </lineage>
</organism>
<feature type="region of interest" description="Disordered" evidence="4">
    <location>
        <begin position="2791"/>
        <end position="2840"/>
    </location>
</feature>
<feature type="compositionally biased region" description="Basic residues" evidence="4">
    <location>
        <begin position="1"/>
        <end position="15"/>
    </location>
</feature>
<feature type="compositionally biased region" description="Polar residues" evidence="4">
    <location>
        <begin position="611"/>
        <end position="631"/>
    </location>
</feature>
<feature type="compositionally biased region" description="Polar residues" evidence="4">
    <location>
        <begin position="1777"/>
        <end position="1789"/>
    </location>
</feature>
<dbReference type="GO" id="GO:0003924">
    <property type="term" value="F:GTPase activity"/>
    <property type="evidence" value="ECO:0007669"/>
    <property type="project" value="InterPro"/>
</dbReference>
<feature type="compositionally biased region" description="Acidic residues" evidence="4">
    <location>
        <begin position="1831"/>
        <end position="1854"/>
    </location>
</feature>
<feature type="compositionally biased region" description="Basic and acidic residues" evidence="4">
    <location>
        <begin position="1930"/>
        <end position="1943"/>
    </location>
</feature>
<feature type="compositionally biased region" description="Polar residues" evidence="4">
    <location>
        <begin position="3452"/>
        <end position="3463"/>
    </location>
</feature>
<feature type="compositionally biased region" description="Basic residues" evidence="4">
    <location>
        <begin position="681"/>
        <end position="698"/>
    </location>
</feature>
<feature type="region of interest" description="Disordered" evidence="4">
    <location>
        <begin position="1503"/>
        <end position="1535"/>
    </location>
</feature>
<dbReference type="PROSITE" id="PS51419">
    <property type="entry name" value="RAB"/>
    <property type="match status" value="1"/>
</dbReference>
<feature type="region of interest" description="Disordered" evidence="4">
    <location>
        <begin position="2354"/>
        <end position="2398"/>
    </location>
</feature>
<feature type="compositionally biased region" description="Basic and acidic residues" evidence="4">
    <location>
        <begin position="1601"/>
        <end position="1610"/>
    </location>
</feature>
<evidence type="ECO:0000313" key="5">
    <source>
        <dbReference type="Proteomes" id="UP000515129"/>
    </source>
</evidence>
<feature type="region of interest" description="Disordered" evidence="4">
    <location>
        <begin position="134"/>
        <end position="159"/>
    </location>
</feature>
<feature type="compositionally biased region" description="Basic and acidic residues" evidence="4">
    <location>
        <begin position="3146"/>
        <end position="3156"/>
    </location>
</feature>
<dbReference type="SUPFAM" id="SSF52540">
    <property type="entry name" value="P-loop containing nucleoside triphosphate hydrolases"/>
    <property type="match status" value="1"/>
</dbReference>
<feature type="region of interest" description="Disordered" evidence="4">
    <location>
        <begin position="568"/>
        <end position="593"/>
    </location>
</feature>
<dbReference type="SMART" id="SM00175">
    <property type="entry name" value="RAB"/>
    <property type="match status" value="1"/>
</dbReference>
<feature type="compositionally biased region" description="Polar residues" evidence="4">
    <location>
        <begin position="3582"/>
        <end position="3591"/>
    </location>
</feature>
<feature type="compositionally biased region" description="Acidic residues" evidence="4">
    <location>
        <begin position="645"/>
        <end position="654"/>
    </location>
</feature>
<feature type="compositionally biased region" description="Basic residues" evidence="4">
    <location>
        <begin position="3055"/>
        <end position="3067"/>
    </location>
</feature>
<dbReference type="PROSITE" id="PS51420">
    <property type="entry name" value="RHO"/>
    <property type="match status" value="1"/>
</dbReference>
<feature type="compositionally biased region" description="Basic and acidic residues" evidence="4">
    <location>
        <begin position="1189"/>
        <end position="1202"/>
    </location>
</feature>
<feature type="region of interest" description="Disordered" evidence="4">
    <location>
        <begin position="493"/>
        <end position="526"/>
    </location>
</feature>
<evidence type="ECO:0000256" key="3">
    <source>
        <dbReference type="ARBA" id="ARBA00023288"/>
    </source>
</evidence>
<feature type="compositionally biased region" description="Basic and acidic residues" evidence="4">
    <location>
        <begin position="3309"/>
        <end position="3318"/>
    </location>
</feature>
<feature type="compositionally biased region" description="Polar residues" evidence="4">
    <location>
        <begin position="2423"/>
        <end position="2437"/>
    </location>
</feature>
<feature type="compositionally biased region" description="Basic residues" evidence="4">
    <location>
        <begin position="3355"/>
        <end position="3367"/>
    </location>
</feature>
<feature type="region of interest" description="Disordered" evidence="4">
    <location>
        <begin position="897"/>
        <end position="973"/>
    </location>
</feature>
<feature type="region of interest" description="Disordered" evidence="4">
    <location>
        <begin position="3230"/>
        <end position="3514"/>
    </location>
</feature>
<sequence>MGSTRRPLRGKNRQRKEKDHHDENKTPDSEDMINVEKETISLEDESITNASLLRTTKDGIKVQDMELCEDNYVGPVERSESALLQSSCRSDFLSEESTAVSICHVTESQTLMKLNEESQENAGDAEKVAAEENKDLQLETESQNKIPDTTTYDAEGTEEKINDVSVTLVGEVEVTGDTGTVESNLTTESDFLHTSPDVHIEALKISENVEKDVSGETDTVLKQSDINLIPEDSHTEEAHSKSSPVIQKRKMGSTRRPLRGNKGQRQEHDEKEIFILKDEPSPDESRYTAVSVCDISESQTLPKIHAGSQENSGDVEIVPAEEDTERHLQNQTFDSTAFGGEVTEENICDANVLDKEVEFVGDTVTVESNMTTESDSIQNDTSSDANLEAMKISDDAECKVQEETIPKQSDTTIIPQDSQKAEAHSEFTVIHKRKMGSTRRPLRGKNGQRKEKEHHDENETLDSEDMINVEEETISLEDEPPLDESTLQSVKLGAKEQEMDTCKKNDVGPVERSKSTDMQSSCSSDLTSEESIAASICHITESQTLMKLNEESQENAGDAEKVAAEENQDLQLETESQNKISDTTSYEAEGTEEKINDVSVTLIREVEVTGDTGTVESNMTMESDLMQNDTSSDAKLEAIKVSDNTECEVQEETDTVPKQSDTTIIPQDAQKEEAHSEFTVIHKRKMGSTRRPLRGKNGQRKEKEHHDENETLDSEDMINVEEETISLEDEPPLDEFTLQSVKLGAKEQEMDTCKKNDVGPVERSKSTDMQSSCSSDLTSEESIAINICHITESQTPMKLNEESQENVGDADKGAAEEGKDLQLEIESRDTISDTTTYEAEGTDEKINDVRLTLVREVEITGDTGTVESNLTTESDFLHSSPDVHIEALKISENVEKDVSGETDTVLKQSDINLIPEDSHTEEAHSKSSPVIQKRKMGSTRRPLRGNEGQRQEHDEKEIFMLKDEPSPDESRYTAVSVCDISESQTLPKIHAGSQENSGDVEIVPAEEDTERHLENQTFDSTAFGGEATEENICEANVLDKEVEFIGDTVTLESNITTESGFIQNDTSSDAKLEALKVSDNTEREVQEETDTVPKQSDTTIIPQDSQKEEAHSEFTVIHKRKMGSTRRPLRGKNGQRKEKEHHDENETLDSEDMINVEEETISLEDEPRLDESTLQSVKLGAKEQEMDICKKNDVGPVERSKSTDLQSSCSSDLTSEESIAINICHITESQTLMKLNEESKENAGDADKVAAEENKDLQLETESQNKISDTTTYEAKGTEEKINDVSVTLVREVKVTGDTVTGESNMTTESDLIQNDTSSDPKLEAIKVSDDAECKVQEETVPKQSDTTIIPHDNQKEEAHSEFTVIHKRKMGSTRRPLRGKNTQRKEKDHHDENETPDSEDMINVEKETISLEDESITNASLLRTTKDGVKVQDMELCEDNDVGPVERSESALLQSSCRSDFLSEESTAVSICHVTESQTLMKLNEESQENAGDAEKVAAEENKDLQLETESQNKIPDTTTYEAEGTEEKINDVSVTLVGEVEVTGDTGTVESNLTTESDFLHTSPDVHVEALKISENVEKDVSGETDTVLKQSDINLIPEDSHAEEAHSKSSPVIQKRKMGSTRRPLRGNKGQRQEHDEKEIFILKDEPSPDESRYTAVSVCDISKSQTLPKIHAGSQENSGDVEIVPAEEDTERHLQNQTFYSTAFGGEVTEENICDANVLDKEVEFVGDAVTVESNMTTESDSIQNDTSSDAKLEEMKISDDAECEAQEETDTVPKQSDTTIIPQDTQKEEAHSEFTVIHKRKMGSTRRPLRGKNGQRKEKEHHDENETLDSEDMINVEEETISLEDEPPLDESTLQSVKLGAKEQEMDTCKKNDVGPVERSKSTDLQSSCSSDLTSEESIAASICHITESQTLMKLNEESQENAGDAEKVAAEENKDLQLETESQNKISDTTSYEAEGTEENINDVSVTLIREVEVTGDTGTVESNMTMESDFLHTSPDVHIEALKISENVEKDVSGETDTVLKQSDINLIPEDSHTEEAHSKSSPVIQKRKMGSTRRPLRGNKGQRQEHDEKEIFILKDEPSPDESRYTAVSVCDISESQTLPKIHAGSQENSGDVEIVPAEEDTERHLQNQTFDSTAFGGEVTEENICDANVLDKEVEFVGDTVTVESNMTTESDLIQNDTSSDANLEAMKISDDAECKVQEETIPKQSDTTIIPQDSQKAEAHSEFTVIHKRKMGSTRRPLRGKNGQRKEKEHHDENETLDSEDMINVEEETISLEDEPPLDESTLQSVKLGAKEQEMDICKKNDVGPVERSKSTDLQSSCSSDLTSEESIATSICHITESQTLTKLNKESQENAGDAEKVAAEENKDLQLETESQNKISDTTSYEAEGTEEKINDLSVTLIREVEVTGGTGTVESNITTESGLIQNDTSSDAKLEAFKVSDNAEREVQKETDTVPKQSDTTIIPQDAQKEEAHSEFTVIHKRKMGSTRRPLRGKNRQRKEKEHHDENETLDSEDMINVEEETISLEDEPPLDESTLQSVKLGAKEQEMDTCKKNDVGPVERSKSTDLQSSCSSDLTSEESIAINICHITESQTLMKLNEESQENAGDAENVAAEENKDLQLETESQDTISDTTTYEAEGTEEKINDVSVTLVGEVEVTGDTGTGEINMTTESDLIQNDTSSDAKLEAIKVSEHAECEVKEETDTFPKQSDTTIIPQDTQKEEAHSEFTVIHKRKMGSTRRPLRGKNGQRKVRVESEEDTKAHLEVQYQDNVVDHIETQEFLNIRDNKDEDRKTTETVDMSVQEPCDDLELKQRSDVSQTQSGPSQDDTGSHLFEVPERTADFVRDRFACRSHSALILSDALLMEETQMYVSSENAAPTEMAEMHPFSKRSMKKRKMGSTRKRGKRMVNDEEVEEEKEGEAENTTNDDGTTKSEENLTIEEAIAGSPEPQQLFISSADREGHEIQDIVSKSDVQTDISEQNYPNSSINPNLLIESECSSNVAAEMISDFSLGYADTYLGPKQIVIVKQSVIPKESHREDQSSLNPVFQKRKMGSTRKTLRGNKGQGKEESKKMDRDSKEMTQEQDTEPHLATSARKTECKFDEKVEQNFPVDFSHPVASSKMCPESENGGKEVSPNIHDLSEVSEEKGMESTGNDSNSENEAINLYDRTKDKFVLKVNNKDVDQTVSVDVYVGSEPEQTENTGHVFPTQELKSTQDDFVHEISSTQEKRRKMGSTRRNPKVIHGENMADNADALGVAENSETKKAEDDLDDMPLASSINQSKEVSSVSTTDLESEMLGSATDLKEENDHQNNSEPSGPTVPETPENTLQLVNADVTKHPQSETVTTEKRRKMGSTRKNLRAGRNQGIREGFEETETTDTNLQMPQDSEMSLGDQTSYDYSDQSEDSLLSEIERALNKTSQSSMSNDGESIIKEPKHIANAPDLNMQENSEIKSLQPTPLVHSEPNSPGGRRRKMGSTRKNSRQQLKAEREDEDKEDGEKDISNLRMDEQEIKDLERVEVSIVPNITENKLNKEYLDVSSAHTSSSQLEESANPVCQERTSPSTKRKFGSRRANKSKQGLSSLATSDFKNELEDGDHKADKLCSDVSEVCDPCLTLQPENQPITHPVSEQRNMEAKNEEAAPKATGAGPVSLGQIIKPDRSTGAKQTVNLNNSISDAEEVQFNVVMVGNCSVGKTSFIRRFHEGQFTEDYRSTIGVDTCIQTVALPDRTVKLQIWDTAGQERFHSITTQVFHRADGLLLMYAITCSNSFISVRDWISRAQERAPDDVIMMLLGNKNDSGERAVQIQEGADLAREYNINFMECSAATGANVSESMTTLAELLMERKSQKERHATLRREPSQKKSGCC</sequence>
<evidence type="ECO:0000256" key="1">
    <source>
        <dbReference type="ARBA" id="ARBA00022741"/>
    </source>
</evidence>
<dbReference type="RefSeq" id="XP_026069152.1">
    <property type="nucleotide sequence ID" value="XM_026213367.1"/>
</dbReference>
<feature type="compositionally biased region" description="Acidic residues" evidence="4">
    <location>
        <begin position="2516"/>
        <end position="2539"/>
    </location>
</feature>
<feature type="compositionally biased region" description="Basic residues" evidence="4">
    <location>
        <begin position="2487"/>
        <end position="2506"/>
    </location>
</feature>
<dbReference type="NCBIfam" id="TIGR00231">
    <property type="entry name" value="small_GTP"/>
    <property type="match status" value="1"/>
</dbReference>
<evidence type="ECO:0000256" key="2">
    <source>
        <dbReference type="ARBA" id="ARBA00023134"/>
    </source>
</evidence>
<dbReference type="PROSITE" id="PS51421">
    <property type="entry name" value="RAS"/>
    <property type="match status" value="1"/>
</dbReference>
<feature type="compositionally biased region" description="Basic and acidic residues" evidence="4">
    <location>
        <begin position="809"/>
        <end position="831"/>
    </location>
</feature>
<feature type="compositionally biased region" description="Basic residues" evidence="4">
    <location>
        <begin position="1123"/>
        <end position="1134"/>
    </location>
</feature>
<dbReference type="Proteomes" id="UP000515129">
    <property type="component" value="Chromosome 31"/>
</dbReference>
<feature type="compositionally biased region" description="Basic and acidic residues" evidence="4">
    <location>
        <begin position="747"/>
        <end position="766"/>
    </location>
</feature>
<feature type="region of interest" description="Disordered" evidence="4">
    <location>
        <begin position="2893"/>
        <end position="2940"/>
    </location>
</feature>
<feature type="compositionally biased region" description="Polar residues" evidence="4">
    <location>
        <begin position="139"/>
        <end position="152"/>
    </location>
</feature>
<name>A0A6P6KDF5_CARAU</name>
<feature type="compositionally biased region" description="Polar residues" evidence="4">
    <location>
        <begin position="569"/>
        <end position="586"/>
    </location>
</feature>
<dbReference type="InterPro" id="IPR001806">
    <property type="entry name" value="Small_GTPase"/>
</dbReference>
<feature type="compositionally biased region" description="Polar residues" evidence="4">
    <location>
        <begin position="2462"/>
        <end position="2471"/>
    </location>
</feature>
<feature type="region of interest" description="Disordered" evidence="4">
    <location>
        <begin position="1078"/>
        <end position="1097"/>
    </location>
</feature>
<feature type="compositionally biased region" description="Polar residues" evidence="4">
    <location>
        <begin position="3283"/>
        <end position="3298"/>
    </location>
</feature>
<evidence type="ECO:0000256" key="4">
    <source>
        <dbReference type="SAM" id="MobiDB-lite"/>
    </source>
</evidence>
<feature type="compositionally biased region" description="Basic and acidic residues" evidence="4">
    <location>
        <begin position="2037"/>
        <end position="2046"/>
    </location>
</feature>
<feature type="compositionally biased region" description="Polar residues" evidence="4">
    <location>
        <begin position="1509"/>
        <end position="1522"/>
    </location>
</feature>
<feature type="compositionally biased region" description="Basic residues" evidence="4">
    <location>
        <begin position="2894"/>
        <end position="2913"/>
    </location>
</feature>
<keyword evidence="2" id="KW-0342">GTP-binding</keyword>
<keyword evidence="3" id="KW-0449">Lipoprotein</keyword>
<dbReference type="OrthoDB" id="8939361at2759"/>
<feature type="compositionally biased region" description="Polar residues" evidence="4">
    <location>
        <begin position="901"/>
        <end position="911"/>
    </location>
</feature>
<dbReference type="SMART" id="SM00174">
    <property type="entry name" value="RHO"/>
    <property type="match status" value="1"/>
</dbReference>
<dbReference type="SMART" id="SM00173">
    <property type="entry name" value="RAS"/>
    <property type="match status" value="1"/>
</dbReference>
<feature type="region of interest" description="Disordered" evidence="4">
    <location>
        <begin position="1370"/>
        <end position="1403"/>
    </location>
</feature>
<dbReference type="Gene3D" id="3.40.50.300">
    <property type="entry name" value="P-loop containing nucleotide triphosphate hydrolases"/>
    <property type="match status" value="1"/>
</dbReference>
<feature type="region of interest" description="Disordered" evidence="4">
    <location>
        <begin position="3548"/>
        <end position="3591"/>
    </location>
</feature>
<feature type="compositionally biased region" description="Basic residues" evidence="4">
    <location>
        <begin position="1802"/>
        <end position="1819"/>
    </location>
</feature>
<feature type="compositionally biased region" description="Basic and acidic residues" evidence="4">
    <location>
        <begin position="1384"/>
        <end position="1394"/>
    </location>
</feature>
<dbReference type="InterPro" id="IPR005225">
    <property type="entry name" value="Small_GTP-bd"/>
</dbReference>
<dbReference type="InterPro" id="IPR050227">
    <property type="entry name" value="Rab"/>
</dbReference>
<dbReference type="Pfam" id="PF00071">
    <property type="entry name" value="Ras"/>
    <property type="match status" value="1"/>
</dbReference>
<feature type="compositionally biased region" description="Basic residues" evidence="4">
    <location>
        <begin position="3476"/>
        <end position="3488"/>
    </location>
</feature>
<feature type="compositionally biased region" description="Basic and acidic residues" evidence="4">
    <location>
        <begin position="3503"/>
        <end position="3514"/>
    </location>
</feature>
<feature type="compositionally biased region" description="Basic and acidic residues" evidence="4">
    <location>
        <begin position="2308"/>
        <end position="2321"/>
    </location>
</feature>
<evidence type="ECO:0000313" key="6">
    <source>
        <dbReference type="RefSeq" id="XP_026069152.1"/>
    </source>
</evidence>
<feature type="compositionally biased region" description="Polar residues" evidence="4">
    <location>
        <begin position="2379"/>
        <end position="2392"/>
    </location>
</feature>
<dbReference type="SMART" id="SM00177">
    <property type="entry name" value="ARF"/>
    <property type="match status" value="1"/>
</dbReference>
<feature type="compositionally biased region" description="Basic and acidic residues" evidence="4">
    <location>
        <begin position="16"/>
        <end position="33"/>
    </location>
</feature>
<feature type="compositionally biased region" description="Low complexity" evidence="4">
    <location>
        <begin position="2573"/>
        <end position="2584"/>
    </location>
</feature>
<feature type="region of interest" description="Disordered" evidence="4">
    <location>
        <begin position="1601"/>
        <end position="1638"/>
    </location>
</feature>
<feature type="region of interest" description="Disordered" evidence="4">
    <location>
        <begin position="3853"/>
        <end position="3872"/>
    </location>
</feature>
<feature type="compositionally biased region" description="Polar residues" evidence="4">
    <location>
        <begin position="656"/>
        <end position="665"/>
    </location>
</feature>
<feature type="compositionally biased region" description="Polar residues" evidence="4">
    <location>
        <begin position="2630"/>
        <end position="2643"/>
    </location>
</feature>
<feature type="compositionally biased region" description="Basic residues" evidence="4">
    <location>
        <begin position="2746"/>
        <end position="2758"/>
    </location>
</feature>
<dbReference type="CDD" id="cd00154">
    <property type="entry name" value="Rab"/>
    <property type="match status" value="1"/>
</dbReference>
<feature type="compositionally biased region" description="Basic residues" evidence="4">
    <location>
        <begin position="2053"/>
        <end position="2065"/>
    </location>
</feature>
<feature type="compositionally biased region" description="Basic residues" evidence="4">
    <location>
        <begin position="932"/>
        <end position="943"/>
    </location>
</feature>
<dbReference type="SMART" id="SM00176">
    <property type="entry name" value="RAN"/>
    <property type="match status" value="1"/>
</dbReference>
<feature type="region of interest" description="Disordered" evidence="4">
    <location>
        <begin position="1921"/>
        <end position="1965"/>
    </location>
</feature>
<feature type="compositionally biased region" description="Basic and acidic residues" evidence="4">
    <location>
        <begin position="3853"/>
        <end position="3866"/>
    </location>
</feature>
<feature type="compositionally biased region" description="Basic and acidic residues" evidence="4">
    <location>
        <begin position="2550"/>
        <end position="2572"/>
    </location>
</feature>
<feature type="compositionally biased region" description="Polar residues" evidence="4">
    <location>
        <begin position="2823"/>
        <end position="2835"/>
    </location>
</feature>
<feature type="compositionally biased region" description="Acidic residues" evidence="4">
    <location>
        <begin position="1765"/>
        <end position="1775"/>
    </location>
</feature>
<dbReference type="GO" id="GO:0005525">
    <property type="term" value="F:GTP binding"/>
    <property type="evidence" value="ECO:0007669"/>
    <property type="project" value="UniProtKB-KW"/>
</dbReference>
<feature type="region of interest" description="Disordered" evidence="4">
    <location>
        <begin position="3127"/>
        <end position="3169"/>
    </location>
</feature>
<feature type="region of interest" description="Disordered" evidence="4">
    <location>
        <begin position="2241"/>
        <end position="2272"/>
    </location>
</feature>
<dbReference type="FunFam" id="3.40.50.300:FF:001129">
    <property type="entry name" value="ras-related protein Rab-44 isoform X2"/>
    <property type="match status" value="1"/>
</dbReference>
<gene>
    <name evidence="6" type="primary">rab44</name>
</gene>
<feature type="region of interest" description="Disordered" evidence="4">
    <location>
        <begin position="1"/>
        <end position="33"/>
    </location>
</feature>
<dbReference type="KEGG" id="caua:113050428"/>
<feature type="compositionally biased region" description="Basic and acidic residues" evidence="4">
    <location>
        <begin position="2791"/>
        <end position="2803"/>
    </location>
</feature>
<feature type="compositionally biased region" description="Basic and acidic residues" evidence="4">
    <location>
        <begin position="916"/>
        <end position="925"/>
    </location>
</feature>
<protein>
    <submittedName>
        <fullName evidence="6">Uncharacterized protein rab44</fullName>
    </submittedName>
</protein>
<feature type="compositionally biased region" description="Basic and acidic residues" evidence="4">
    <location>
        <begin position="448"/>
        <end position="458"/>
    </location>
</feature>